<comment type="caution">
    <text evidence="2">The sequence shown here is derived from an EMBL/GenBank/DDBJ whole genome shotgun (WGS) entry which is preliminary data.</text>
</comment>
<dbReference type="InterPro" id="IPR036866">
    <property type="entry name" value="RibonucZ/Hydroxyglut_hydro"/>
</dbReference>
<gene>
    <name evidence="2" type="ORF">BON30_34395</name>
</gene>
<dbReference type="InterPro" id="IPR052926">
    <property type="entry name" value="Metallo-beta-lactamase_dom"/>
</dbReference>
<dbReference type="PANTHER" id="PTHR13754">
    <property type="entry name" value="METALLO-BETA-LACTAMASE SUPERFAMILY PROTEIN"/>
    <property type="match status" value="1"/>
</dbReference>
<dbReference type="PANTHER" id="PTHR13754:SF13">
    <property type="entry name" value="METALLO-BETA-LACTAMASE SUPERFAMILY PROTEIN (AFU_ORTHOLOGUE AFUA_3G07630)"/>
    <property type="match status" value="1"/>
</dbReference>
<dbReference type="InterPro" id="IPR001279">
    <property type="entry name" value="Metallo-B-lactamas"/>
</dbReference>
<name>A0A1L9B1Y5_9BACT</name>
<dbReference type="GO" id="GO:0016740">
    <property type="term" value="F:transferase activity"/>
    <property type="evidence" value="ECO:0007669"/>
    <property type="project" value="TreeGrafter"/>
</dbReference>
<dbReference type="SUPFAM" id="SSF56281">
    <property type="entry name" value="Metallo-hydrolase/oxidoreductase"/>
    <property type="match status" value="1"/>
</dbReference>
<keyword evidence="2" id="KW-0378">Hydrolase</keyword>
<dbReference type="STRING" id="83449.BON30_34395"/>
<dbReference type="EMBL" id="MPIN01000011">
    <property type="protein sequence ID" value="OJH36250.1"/>
    <property type="molecule type" value="Genomic_DNA"/>
</dbReference>
<reference evidence="3" key="1">
    <citation type="submission" date="2016-11" db="EMBL/GenBank/DDBJ databases">
        <authorList>
            <person name="Shukria A."/>
            <person name="Stevens D.C."/>
        </authorList>
    </citation>
    <scope>NUCLEOTIDE SEQUENCE [LARGE SCALE GENOMIC DNA]</scope>
    <source>
        <strain evidence="3">Cbfe23</strain>
    </source>
</reference>
<dbReference type="AlphaFoldDB" id="A0A1L9B1Y5"/>
<dbReference type="CDD" id="cd07713">
    <property type="entry name" value="DHPS-like_MBL-fold"/>
    <property type="match status" value="1"/>
</dbReference>
<evidence type="ECO:0000259" key="1">
    <source>
        <dbReference type="Pfam" id="PF00753"/>
    </source>
</evidence>
<dbReference type="Proteomes" id="UP000182229">
    <property type="component" value="Unassembled WGS sequence"/>
</dbReference>
<evidence type="ECO:0000313" key="2">
    <source>
        <dbReference type="EMBL" id="OJH36250.1"/>
    </source>
</evidence>
<dbReference type="OrthoDB" id="9803916at2"/>
<keyword evidence="3" id="KW-1185">Reference proteome</keyword>
<evidence type="ECO:0000313" key="3">
    <source>
        <dbReference type="Proteomes" id="UP000182229"/>
    </source>
</evidence>
<protein>
    <submittedName>
        <fullName evidence="2">MBL fold metallo-hydrolase</fullName>
    </submittedName>
</protein>
<organism evidence="2 3">
    <name type="scientific">Cystobacter ferrugineus</name>
    <dbReference type="NCBI Taxonomy" id="83449"/>
    <lineage>
        <taxon>Bacteria</taxon>
        <taxon>Pseudomonadati</taxon>
        <taxon>Myxococcota</taxon>
        <taxon>Myxococcia</taxon>
        <taxon>Myxococcales</taxon>
        <taxon>Cystobacterineae</taxon>
        <taxon>Archangiaceae</taxon>
        <taxon>Cystobacter</taxon>
    </lineage>
</organism>
<dbReference type="RefSeq" id="WP_071902743.1">
    <property type="nucleotide sequence ID" value="NZ_MPIN01000011.1"/>
</dbReference>
<proteinExistence type="predicted"/>
<sequence length="336" mass="35758">MSSPSSSLRAVDRLEVFVLVDNVLDLLSTVPPDVTPEVPNLVRAGMREFSGSCLCCAAWGLSLLVTAHVGSVRHTVLFDAGPESYAFERNARRLGVDLGSIEAAVLSHGHFDHAGGLPQALRMIHEANGGRAVPLHVNPGMFGKRAFKLADGHLLPLGDVPTLEELSAAGGAVVNSSEARTLLDDLFFVSGEIARVTPYEKGLPQQFRLADEGGWLPDPLVLDERYLAVHVRDQGLVVFSACSHAGIVNVLKDAAGHFPSLPLHAAMGGLHLSGPFNERWIDDTVRDLQGFGLKRLIPGHCTGWRATQALVRALGDVVVPGAVGQLHRFGQGAHGA</sequence>
<dbReference type="GO" id="GO:0016787">
    <property type="term" value="F:hydrolase activity"/>
    <property type="evidence" value="ECO:0007669"/>
    <property type="project" value="UniProtKB-KW"/>
</dbReference>
<accession>A0A1L9B1Y5</accession>
<dbReference type="Pfam" id="PF00753">
    <property type="entry name" value="Lactamase_B"/>
    <property type="match status" value="1"/>
</dbReference>
<dbReference type="InterPro" id="IPR041712">
    <property type="entry name" value="DHPS-like_MBL-fold"/>
</dbReference>
<dbReference type="Gene3D" id="3.60.15.10">
    <property type="entry name" value="Ribonuclease Z/Hydroxyacylglutathione hydrolase-like"/>
    <property type="match status" value="1"/>
</dbReference>
<reference evidence="2 3" key="2">
    <citation type="submission" date="2016-12" db="EMBL/GenBank/DDBJ databases">
        <title>Draft Genome Sequence of Cystobacter ferrugineus Strain Cbfe23.</title>
        <authorList>
            <person name="Akbar S."/>
            <person name="Dowd S.E."/>
            <person name="Stevens D.C."/>
        </authorList>
    </citation>
    <scope>NUCLEOTIDE SEQUENCE [LARGE SCALE GENOMIC DNA]</scope>
    <source>
        <strain evidence="2 3">Cbfe23</strain>
    </source>
</reference>
<feature type="domain" description="Metallo-beta-lactamase" evidence="1">
    <location>
        <begin position="73"/>
        <end position="119"/>
    </location>
</feature>